<name>A0A1B6CXJ7_9HEMI</name>
<dbReference type="PANTHER" id="PTHR24251">
    <property type="entry name" value="OVOCHYMASE-RELATED"/>
    <property type="match status" value="1"/>
</dbReference>
<dbReference type="Pfam" id="PF00431">
    <property type="entry name" value="CUB"/>
    <property type="match status" value="1"/>
</dbReference>
<gene>
    <name evidence="5" type="ORF">g.39363</name>
</gene>
<evidence type="ECO:0000259" key="4">
    <source>
        <dbReference type="PROSITE" id="PS01180"/>
    </source>
</evidence>
<dbReference type="EMBL" id="GEDC01019253">
    <property type="protein sequence ID" value="JAS18045.1"/>
    <property type="molecule type" value="Transcribed_RNA"/>
</dbReference>
<feature type="domain" description="CUB" evidence="4">
    <location>
        <begin position="28"/>
        <end position="138"/>
    </location>
</feature>
<dbReference type="AlphaFoldDB" id="A0A1B6CXJ7"/>
<dbReference type="PROSITE" id="PS01180">
    <property type="entry name" value="CUB"/>
    <property type="match status" value="1"/>
</dbReference>
<keyword evidence="2" id="KW-1015">Disulfide bond</keyword>
<organism evidence="5">
    <name type="scientific">Clastoptera arizonana</name>
    <name type="common">Arizona spittle bug</name>
    <dbReference type="NCBI Taxonomy" id="38151"/>
    <lineage>
        <taxon>Eukaryota</taxon>
        <taxon>Metazoa</taxon>
        <taxon>Ecdysozoa</taxon>
        <taxon>Arthropoda</taxon>
        <taxon>Hexapoda</taxon>
        <taxon>Insecta</taxon>
        <taxon>Pterygota</taxon>
        <taxon>Neoptera</taxon>
        <taxon>Paraneoptera</taxon>
        <taxon>Hemiptera</taxon>
        <taxon>Auchenorrhyncha</taxon>
        <taxon>Cercopoidea</taxon>
        <taxon>Clastopteridae</taxon>
        <taxon>Clastoptera</taxon>
    </lineage>
</organism>
<keyword evidence="1" id="KW-0677">Repeat</keyword>
<evidence type="ECO:0000256" key="2">
    <source>
        <dbReference type="ARBA" id="ARBA00023157"/>
    </source>
</evidence>
<protein>
    <recommendedName>
        <fullName evidence="4">CUB domain-containing protein</fullName>
    </recommendedName>
</protein>
<proteinExistence type="predicted"/>
<evidence type="ECO:0000256" key="1">
    <source>
        <dbReference type="ARBA" id="ARBA00022737"/>
    </source>
</evidence>
<evidence type="ECO:0000313" key="5">
    <source>
        <dbReference type="EMBL" id="JAS18045.1"/>
    </source>
</evidence>
<reference evidence="5" key="1">
    <citation type="submission" date="2015-12" db="EMBL/GenBank/DDBJ databases">
        <title>De novo transcriptome assembly of four potential Pierce s Disease insect vectors from Arizona vineyards.</title>
        <authorList>
            <person name="Tassone E.E."/>
        </authorList>
    </citation>
    <scope>NUCLEOTIDE SEQUENCE</scope>
</reference>
<evidence type="ECO:0000256" key="3">
    <source>
        <dbReference type="PROSITE-ProRule" id="PRU00059"/>
    </source>
</evidence>
<dbReference type="SUPFAM" id="SSF49854">
    <property type="entry name" value="Spermadhesin, CUB domain"/>
    <property type="match status" value="1"/>
</dbReference>
<sequence>MYILYNSLKNFHGTFKMLYTATDKGKGCGGRLLGEYGTIIPVQSRKDSVCRWDVSVPHSSSVDLKFIDFNIGSDDTCQTDYLQIVETGDGIGQKRYQFCGQNAPKSLQLSTNSFYIRYVTSIYNDGTEWILRFSSKQS</sequence>
<dbReference type="CDD" id="cd00041">
    <property type="entry name" value="CUB"/>
    <property type="match status" value="1"/>
</dbReference>
<dbReference type="SMART" id="SM00042">
    <property type="entry name" value="CUB"/>
    <property type="match status" value="1"/>
</dbReference>
<comment type="caution">
    <text evidence="3">Lacks conserved residue(s) required for the propagation of feature annotation.</text>
</comment>
<dbReference type="Gene3D" id="2.60.120.290">
    <property type="entry name" value="Spermadhesin, CUB domain"/>
    <property type="match status" value="1"/>
</dbReference>
<accession>A0A1B6CXJ7</accession>
<dbReference type="InterPro" id="IPR000859">
    <property type="entry name" value="CUB_dom"/>
</dbReference>
<dbReference type="InterPro" id="IPR035914">
    <property type="entry name" value="Sperma_CUB_dom_sf"/>
</dbReference>